<evidence type="ECO:0000256" key="1">
    <source>
        <dbReference type="ARBA" id="ARBA00001274"/>
    </source>
</evidence>
<dbReference type="EMBL" id="JBGEWD010000004">
    <property type="protein sequence ID" value="MEY7999726.1"/>
    <property type="molecule type" value="Genomic_DNA"/>
</dbReference>
<keyword evidence="8" id="KW-0021">Allosteric enzyme</keyword>
<dbReference type="GO" id="GO:0004794">
    <property type="term" value="F:threonine deaminase activity"/>
    <property type="evidence" value="ECO:0007669"/>
    <property type="project" value="UniProtKB-EC"/>
</dbReference>
<evidence type="ECO:0000256" key="2">
    <source>
        <dbReference type="ARBA" id="ARBA00001933"/>
    </source>
</evidence>
<comment type="subunit">
    <text evidence="5">In the native structure, TdcB is in a dimeric form, whereas in the TdcB-AMP complex, it exists in a tetrameric form (dimer of dimers).</text>
</comment>
<gene>
    <name evidence="12" type="primary">ilvA</name>
    <name evidence="12" type="ORF">AB8U03_05805</name>
</gene>
<keyword evidence="13" id="KW-1185">Reference proteome</keyword>
<dbReference type="InterPro" id="IPR050147">
    <property type="entry name" value="Ser/Thr_Dehydratase"/>
</dbReference>
<reference evidence="12 13" key="1">
    <citation type="submission" date="2024-08" db="EMBL/GenBank/DDBJ databases">
        <title>Clostridium lapicellarii sp. nov., and Clostridium renhuaiense sp. nov., two species isolated from the mud in a fermentation cellar used for producing sauce-flavour Chinese liquors.</title>
        <authorList>
            <person name="Yang F."/>
            <person name="Wang H."/>
            <person name="Chen L.Q."/>
            <person name="Zhou N."/>
            <person name="Lu J.J."/>
            <person name="Pu X.X."/>
            <person name="Wan B."/>
            <person name="Wang L."/>
            <person name="Liu S.J."/>
        </authorList>
    </citation>
    <scope>NUCLEOTIDE SEQUENCE [LARGE SCALE GENOMIC DNA]</scope>
    <source>
        <strain evidence="12 13">MT-5</strain>
    </source>
</reference>
<dbReference type="NCBIfam" id="TIGR01127">
    <property type="entry name" value="ilvA_1Cterm"/>
    <property type="match status" value="1"/>
</dbReference>
<protein>
    <recommendedName>
        <fullName evidence="7">L-threonine dehydratase catabolic TdcB</fullName>
        <ecNumber evidence="6">4.3.1.19</ecNumber>
    </recommendedName>
</protein>
<dbReference type="InterPro" id="IPR005789">
    <property type="entry name" value="Thr_deHydtase_catblc"/>
</dbReference>
<dbReference type="InterPro" id="IPR001926">
    <property type="entry name" value="TrpB-like_PALP"/>
</dbReference>
<sequence length="411" mass="44168">MELNLEKIKKARENIKAVVRETPLFYTSTFSRKCGCNLYLKCENKQKTGAFKLRGAYNKLVNLSEEEKKRGVIASSAGNHAQGVAYAATAFGVKSTIVMPATAPQAKVKATQGYGAKVIQAGQVYDECYARAVEVQKETGATFVHPYNDVEVMAGQGTIGLEILDKLPEADVVIVPIGGGGLISGVATAVKSIKPSIRVVGVQPEIIASTKVSMEQGKVVTLPGAKSLADGTSVSAPGDKCFEYIQKYVDEVVSVSEEEIALGMFSLMERNKLIVEGAGALPLAALLAGKIKGIKGRNVVGLVSGGNVDIANVAKIIERELVLINRRIRFTVEVQEKTGTLCNLVSKIEKLGGQVVTITKNNNWSEKGLDFSDVSFEINVESEEHGRKIISELENNSYSLECGLLECSRNH</sequence>
<comment type="catalytic activity">
    <reaction evidence="1">
        <text>L-threonine = 2-oxobutanoate + NH4(+)</text>
        <dbReference type="Rhea" id="RHEA:22108"/>
        <dbReference type="ChEBI" id="CHEBI:16763"/>
        <dbReference type="ChEBI" id="CHEBI:28938"/>
        <dbReference type="ChEBI" id="CHEBI:57926"/>
        <dbReference type="EC" id="4.3.1.19"/>
    </reaction>
</comment>
<evidence type="ECO:0000256" key="9">
    <source>
        <dbReference type="ARBA" id="ARBA00022898"/>
    </source>
</evidence>
<comment type="cofactor">
    <cofactor evidence="2">
        <name>pyridoxal 5'-phosphate</name>
        <dbReference type="ChEBI" id="CHEBI:597326"/>
    </cofactor>
</comment>
<evidence type="ECO:0000313" key="13">
    <source>
        <dbReference type="Proteomes" id="UP001564657"/>
    </source>
</evidence>
<proteinExistence type="inferred from homology"/>
<dbReference type="Gene3D" id="3.40.50.1100">
    <property type="match status" value="2"/>
</dbReference>
<evidence type="ECO:0000256" key="5">
    <source>
        <dbReference type="ARBA" id="ARBA00011447"/>
    </source>
</evidence>
<dbReference type="SUPFAM" id="SSF53686">
    <property type="entry name" value="Tryptophan synthase beta subunit-like PLP-dependent enzymes"/>
    <property type="match status" value="1"/>
</dbReference>
<keyword evidence="9" id="KW-0663">Pyridoxal phosphate</keyword>
<feature type="domain" description="Tryptophan synthase beta chain-like PALP" evidence="11">
    <location>
        <begin position="18"/>
        <end position="305"/>
    </location>
</feature>
<dbReference type="InterPro" id="IPR000634">
    <property type="entry name" value="Ser/Thr_deHydtase_PyrdxlP-BS"/>
</dbReference>
<dbReference type="RefSeq" id="WP_369703613.1">
    <property type="nucleotide sequence ID" value="NZ_JBGEWD010000004.1"/>
</dbReference>
<dbReference type="PROSITE" id="PS00165">
    <property type="entry name" value="DEHYDRATASE_SER_THR"/>
    <property type="match status" value="1"/>
</dbReference>
<dbReference type="Proteomes" id="UP001564657">
    <property type="component" value="Unassembled WGS sequence"/>
</dbReference>
<evidence type="ECO:0000259" key="11">
    <source>
        <dbReference type="Pfam" id="PF00291"/>
    </source>
</evidence>
<evidence type="ECO:0000256" key="10">
    <source>
        <dbReference type="ARBA" id="ARBA00023239"/>
    </source>
</evidence>
<evidence type="ECO:0000256" key="7">
    <source>
        <dbReference type="ARBA" id="ARBA00022248"/>
    </source>
</evidence>
<dbReference type="PANTHER" id="PTHR48078:SF6">
    <property type="entry name" value="L-THREONINE DEHYDRATASE CATABOLIC TDCB"/>
    <property type="match status" value="1"/>
</dbReference>
<comment type="similarity">
    <text evidence="4">Belongs to the serine/threonine dehydratase family.</text>
</comment>
<dbReference type="InterPro" id="IPR036052">
    <property type="entry name" value="TrpB-like_PALP_sf"/>
</dbReference>
<evidence type="ECO:0000256" key="8">
    <source>
        <dbReference type="ARBA" id="ARBA00022533"/>
    </source>
</evidence>
<dbReference type="PANTHER" id="PTHR48078">
    <property type="entry name" value="THREONINE DEHYDRATASE, MITOCHONDRIAL-RELATED"/>
    <property type="match status" value="1"/>
</dbReference>
<evidence type="ECO:0000256" key="6">
    <source>
        <dbReference type="ARBA" id="ARBA00012096"/>
    </source>
</evidence>
<accession>A0ABV4BPP2</accession>
<evidence type="ECO:0000256" key="4">
    <source>
        <dbReference type="ARBA" id="ARBA00010869"/>
    </source>
</evidence>
<dbReference type="Pfam" id="PF00291">
    <property type="entry name" value="PALP"/>
    <property type="match status" value="1"/>
</dbReference>
<comment type="caution">
    <text evidence="12">The sequence shown here is derived from an EMBL/GenBank/DDBJ whole genome shotgun (WGS) entry which is preliminary data.</text>
</comment>
<evidence type="ECO:0000313" key="12">
    <source>
        <dbReference type="EMBL" id="MEY7999726.1"/>
    </source>
</evidence>
<evidence type="ECO:0000256" key="3">
    <source>
        <dbReference type="ARBA" id="ARBA00004958"/>
    </source>
</evidence>
<dbReference type="CDD" id="cd01562">
    <property type="entry name" value="Thr-dehyd"/>
    <property type="match status" value="1"/>
</dbReference>
<comment type="pathway">
    <text evidence="3">Amino-acid degradation; L-threonine degradation via propanoate pathway; propanoate from L-threonine: step 1/4.</text>
</comment>
<name>A0ABV4BPP2_9CLOT</name>
<dbReference type="EC" id="4.3.1.19" evidence="6"/>
<organism evidence="12 13">
    <name type="scientific">Clostridium moutaii</name>
    <dbReference type="NCBI Taxonomy" id="3240932"/>
    <lineage>
        <taxon>Bacteria</taxon>
        <taxon>Bacillati</taxon>
        <taxon>Bacillota</taxon>
        <taxon>Clostridia</taxon>
        <taxon>Eubacteriales</taxon>
        <taxon>Clostridiaceae</taxon>
        <taxon>Clostridium</taxon>
    </lineage>
</organism>
<keyword evidence="10 12" id="KW-0456">Lyase</keyword>